<name>A0A4Q7B4P0_9GAMM</name>
<feature type="transmembrane region" description="Helical" evidence="1">
    <location>
        <begin position="16"/>
        <end position="33"/>
    </location>
</feature>
<keyword evidence="1" id="KW-1133">Transmembrane helix</keyword>
<comment type="caution">
    <text evidence="2">The sequence shown here is derived from an EMBL/GenBank/DDBJ whole genome shotgun (WGS) entry which is preliminary data.</text>
</comment>
<feature type="transmembrane region" description="Helical" evidence="1">
    <location>
        <begin position="71"/>
        <end position="90"/>
    </location>
</feature>
<evidence type="ECO:0000313" key="2">
    <source>
        <dbReference type="EMBL" id="RZG69828.1"/>
    </source>
</evidence>
<dbReference type="EMBL" id="SGSU01000001">
    <property type="protein sequence ID" value="RZG69828.1"/>
    <property type="molecule type" value="Genomic_DNA"/>
</dbReference>
<dbReference type="Proteomes" id="UP000293483">
    <property type="component" value="Unassembled WGS sequence"/>
</dbReference>
<gene>
    <name evidence="2" type="ORF">EXE25_00645</name>
</gene>
<proteinExistence type="predicted"/>
<dbReference type="STRING" id="202951.GCA_001485025_00969"/>
<evidence type="ECO:0000313" key="3">
    <source>
        <dbReference type="Proteomes" id="UP000293483"/>
    </source>
</evidence>
<accession>A0A4Q7B4P0</accession>
<protein>
    <submittedName>
        <fullName evidence="2">Uncharacterized protein</fullName>
    </submittedName>
</protein>
<keyword evidence="1" id="KW-0472">Membrane</keyword>
<sequence length="125" mass="14266">MLDFWYSDRCTRQMKLFAVIAACLIITFSSQIFKLSPAFTGISLGIGLLMHVLYSAMPVKAGTNIQTWRHFAQKIPYLLLILLFSCLPRTGSWTEMLMQILQCIGFCAIGLFLASIYENRAKRFE</sequence>
<feature type="transmembrane region" description="Helical" evidence="1">
    <location>
        <begin position="39"/>
        <end position="59"/>
    </location>
</feature>
<keyword evidence="1" id="KW-0812">Transmembrane</keyword>
<reference evidence="2 3" key="1">
    <citation type="submission" date="2019-02" db="EMBL/GenBank/DDBJ databases">
        <title>The Batch Genome Submission of Acinetobacter spp. strains.</title>
        <authorList>
            <person name="Qin J."/>
            <person name="Hu Y."/>
            <person name="Ye H."/>
            <person name="Wei L."/>
            <person name="Feng Y."/>
            <person name="Zong Z."/>
        </authorList>
    </citation>
    <scope>NUCLEOTIDE SEQUENCE [LARGE SCALE GENOMIC DNA]</scope>
    <source>
        <strain evidence="2 3">WCHABo060081</strain>
    </source>
</reference>
<feature type="transmembrane region" description="Helical" evidence="1">
    <location>
        <begin position="96"/>
        <end position="117"/>
    </location>
</feature>
<dbReference type="AlphaFoldDB" id="A0A4Q7B4P0"/>
<dbReference type="RefSeq" id="WP_130143714.1">
    <property type="nucleotide sequence ID" value="NZ_SGSU01000001.1"/>
</dbReference>
<evidence type="ECO:0000256" key="1">
    <source>
        <dbReference type="SAM" id="Phobius"/>
    </source>
</evidence>
<organism evidence="2 3">
    <name type="scientific">Acinetobacter bouvetii</name>
    <dbReference type="NCBI Taxonomy" id="202951"/>
    <lineage>
        <taxon>Bacteria</taxon>
        <taxon>Pseudomonadati</taxon>
        <taxon>Pseudomonadota</taxon>
        <taxon>Gammaproteobacteria</taxon>
        <taxon>Moraxellales</taxon>
        <taxon>Moraxellaceae</taxon>
        <taxon>Acinetobacter</taxon>
    </lineage>
</organism>